<gene>
    <name evidence="4" type="ORF">EHE22_00270</name>
</gene>
<feature type="domain" description="Glycosyltransferase subfamily 4-like N-terminal" evidence="3">
    <location>
        <begin position="15"/>
        <end position="170"/>
    </location>
</feature>
<dbReference type="PANTHER" id="PTHR46401">
    <property type="entry name" value="GLYCOSYLTRANSFERASE WBBK-RELATED"/>
    <property type="match status" value="1"/>
</dbReference>
<proteinExistence type="predicted"/>
<dbReference type="EMBL" id="PKQI01000001">
    <property type="protein sequence ID" value="NNV18871.1"/>
    <property type="molecule type" value="Genomic_DNA"/>
</dbReference>
<dbReference type="GO" id="GO:0009103">
    <property type="term" value="P:lipopolysaccharide biosynthetic process"/>
    <property type="evidence" value="ECO:0007669"/>
    <property type="project" value="TreeGrafter"/>
</dbReference>
<sequence length="373" mass="41839">MKIGVDGRNLIHNLSGIGRYVWQMCRALSERGHSITIYMPAPPNHSIQEAQGIQIKVSKANGAFRRTLWSATRLARMANLDELDLFWGPAHRLPSGLHKNTARVVTVHDMVWRRASETMHWQTWLGELLFMNTAIKNADSIVTVSDATLKDVSYYYPATSGKLHLVYPGITNLGLIRDTDMERFGIDRPFALFVGTLEPRKNLNRLLEAYSLLGSNLRKDILLVLAGGQGWGMGRLSDIVQKYNVQDTVRITGYVSDRELSQLYCEARFLIMPSLYEGFGLPIIEAQQYGTPVISSILSSMPEVTGAGGILVNPLNTKEIALAIHQLSTDRALHAELSARAKLNSLRFSWKEAAVKVEKIFEESIVKRRKEGY</sequence>
<reference evidence="4 5" key="1">
    <citation type="submission" date="2018-11" db="EMBL/GenBank/DDBJ databases">
        <title>Genome sequencing and analysis.</title>
        <authorList>
            <person name="Huang Y.-T."/>
        </authorList>
    </citation>
    <scope>NUCLEOTIDE SEQUENCE [LARGE SCALE GENOMIC DNA]</scope>
    <source>
        <strain evidence="4 5">SHIN</strain>
    </source>
</reference>
<dbReference type="InterPro" id="IPR028098">
    <property type="entry name" value="Glyco_trans_4-like_N"/>
</dbReference>
<dbReference type="GO" id="GO:0016757">
    <property type="term" value="F:glycosyltransferase activity"/>
    <property type="evidence" value="ECO:0007669"/>
    <property type="project" value="InterPro"/>
</dbReference>
<dbReference type="Proteomes" id="UP000526233">
    <property type="component" value="Unassembled WGS sequence"/>
</dbReference>
<dbReference type="Gene3D" id="3.40.50.2000">
    <property type="entry name" value="Glycogen Phosphorylase B"/>
    <property type="match status" value="2"/>
</dbReference>
<protein>
    <submittedName>
        <fullName evidence="4">Glycosyltransferase family 1 protein</fullName>
    </submittedName>
</protein>
<dbReference type="AlphaFoldDB" id="A0A7Y3T1A1"/>
<comment type="caution">
    <text evidence="4">The sequence shown here is derived from an EMBL/GenBank/DDBJ whole genome shotgun (WGS) entry which is preliminary data.</text>
</comment>
<dbReference type="PANTHER" id="PTHR46401:SF2">
    <property type="entry name" value="GLYCOSYLTRANSFERASE WBBK-RELATED"/>
    <property type="match status" value="1"/>
</dbReference>
<dbReference type="Pfam" id="PF00534">
    <property type="entry name" value="Glycos_transf_1"/>
    <property type="match status" value="1"/>
</dbReference>
<dbReference type="InterPro" id="IPR001296">
    <property type="entry name" value="Glyco_trans_1"/>
</dbReference>
<evidence type="ECO:0000259" key="2">
    <source>
        <dbReference type="Pfam" id="PF00534"/>
    </source>
</evidence>
<accession>A0A7Y3T1A1</accession>
<evidence type="ECO:0000313" key="4">
    <source>
        <dbReference type="EMBL" id="NNV18871.1"/>
    </source>
</evidence>
<name>A0A7Y3T1A1_9HYPH</name>
<keyword evidence="1 4" id="KW-0808">Transferase</keyword>
<dbReference type="Pfam" id="PF13439">
    <property type="entry name" value="Glyco_transf_4"/>
    <property type="match status" value="1"/>
</dbReference>
<dbReference type="CDD" id="cd03809">
    <property type="entry name" value="GT4_MtfB-like"/>
    <property type="match status" value="1"/>
</dbReference>
<evidence type="ECO:0000256" key="1">
    <source>
        <dbReference type="ARBA" id="ARBA00022679"/>
    </source>
</evidence>
<dbReference type="RefSeq" id="WP_094544515.1">
    <property type="nucleotide sequence ID" value="NZ_JBHEEM010000009.1"/>
</dbReference>
<evidence type="ECO:0000259" key="3">
    <source>
        <dbReference type="Pfam" id="PF13439"/>
    </source>
</evidence>
<feature type="domain" description="Glycosyl transferase family 1" evidence="2">
    <location>
        <begin position="182"/>
        <end position="342"/>
    </location>
</feature>
<dbReference type="SUPFAM" id="SSF53756">
    <property type="entry name" value="UDP-Glycosyltransferase/glycogen phosphorylase"/>
    <property type="match status" value="1"/>
</dbReference>
<organism evidence="4 5">
    <name type="scientific">Brucella pseudogrignonensis</name>
    <dbReference type="NCBI Taxonomy" id="419475"/>
    <lineage>
        <taxon>Bacteria</taxon>
        <taxon>Pseudomonadati</taxon>
        <taxon>Pseudomonadota</taxon>
        <taxon>Alphaproteobacteria</taxon>
        <taxon>Hyphomicrobiales</taxon>
        <taxon>Brucellaceae</taxon>
        <taxon>Brucella/Ochrobactrum group</taxon>
        <taxon>Brucella</taxon>
    </lineage>
</organism>
<evidence type="ECO:0000313" key="5">
    <source>
        <dbReference type="Proteomes" id="UP000526233"/>
    </source>
</evidence>